<dbReference type="RefSeq" id="WP_012573476.1">
    <property type="nucleotide sequence ID" value="NC_011565.1"/>
</dbReference>
<evidence type="ECO:0000313" key="2">
    <source>
        <dbReference type="Proteomes" id="UP000000723"/>
    </source>
</evidence>
<dbReference type="Proteomes" id="UP000000723">
    <property type="component" value="Chromosome"/>
</dbReference>
<proteinExistence type="predicted"/>
<evidence type="ECO:0008006" key="3">
    <source>
        <dbReference type="Google" id="ProtNLM"/>
    </source>
</evidence>
<accession>B6YR93</accession>
<protein>
    <recommendedName>
        <fullName evidence="3">Oligoendopeptidase F</fullName>
    </recommendedName>
</protein>
<dbReference type="AlphaFoldDB" id="B6YR93"/>
<gene>
    <name evidence="1" type="ordered locus">CFPG_452</name>
</gene>
<dbReference type="KEGG" id="aps:CFPG_452"/>
<dbReference type="SUPFAM" id="SSF55486">
    <property type="entry name" value="Metalloproteases ('zincins'), catalytic domain"/>
    <property type="match status" value="1"/>
</dbReference>
<keyword evidence="2" id="KW-1185">Reference proteome</keyword>
<evidence type="ECO:0000313" key="1">
    <source>
        <dbReference type="EMBL" id="BAG83715.1"/>
    </source>
</evidence>
<dbReference type="eggNOG" id="COG1164">
    <property type="taxonomic scope" value="Bacteria"/>
</dbReference>
<reference evidence="2" key="1">
    <citation type="journal article" date="2008" name="Science">
        <title>Genome of an endosymbiont coupling N2 fixation to cellulolysis within RT protist cells in termite gut.</title>
        <authorList>
            <person name="Hongoh Y."/>
            <person name="Sharma V.K."/>
            <person name="Prakash T."/>
            <person name="Noda S."/>
            <person name="Toh H."/>
            <person name="Taylor T.D."/>
            <person name="Kudo T."/>
            <person name="Sakaki Y."/>
            <person name="Toyoda A."/>
            <person name="Hattori M."/>
            <person name="Ohkuma M."/>
        </authorList>
    </citation>
    <scope>NUCLEOTIDE SEQUENCE [LARGE SCALE GENOMIC DNA]</scope>
</reference>
<dbReference type="HOGENOM" id="CLU_410878_0_0_10"/>
<dbReference type="EMBL" id="AP010656">
    <property type="protein sequence ID" value="BAG83715.1"/>
    <property type="molecule type" value="Genomic_DNA"/>
</dbReference>
<dbReference type="OrthoDB" id="1013043at2"/>
<name>B6YR93_AZOPC</name>
<organism evidence="1 2">
    <name type="scientific">Azobacteroides pseudotrichonymphae genomovar. CFP2</name>
    <dbReference type="NCBI Taxonomy" id="511995"/>
    <lineage>
        <taxon>Bacteria</taxon>
        <taxon>Pseudomonadati</taxon>
        <taxon>Bacteroidota</taxon>
        <taxon>Bacteroidia</taxon>
        <taxon>Bacteroidales</taxon>
        <taxon>Candidatus Azobacteroides</taxon>
    </lineage>
</organism>
<sequence length="657" mass="76562">MVKCTTVIQETSIKKVVKTLSTIDEKKNALIEQGVKQVAKLWRISDGRNKEFIEFCKKHYYSDPKQREELFLKISKYLEAINGHFNEMSLRLQYHIHEDTGALQNIDELFASYNPNAHLTEDLYTNKIAFIIVLNFPKLTLNEKEQLGRNRLLWAYARMGDLFTFRIPAAIQQACATAFSKADIYISNYRIHVGQLLKNGKSLFSKEKVLLSHWGLRDEIKANYNQGAEALEKQQTIYEVMKRIISQEIPIEVINSKNHQWDPFSNIIYQNGKAKKGNEEKTIRYEKFIHNFKALQAIDKYTNNTYMDRHFLEDMEISIGDTETLFHNYLSSPSLHIVGQTISKRLNRKLEAFDIWYDGFKYRSNINEDKLSEQIRQLYPNTIVFEKKLHILLEKLGFSTKRADYISKKITVDAARGSGHAWGTAMKGQKSHLRAPFCKEGMDYKGYNTAIHELGHNVEQTLSLYDVDYYLLSGVPNTAFTEALAFIFQKRDLELLGIKEKKNDFSKWTLATFDKVWTLYEIIGVSMLDISVWKWIYDHPNVKAEELKNEIIHLSKEIWNKYFASVFELQDQAILAIYSHMISYPLYLSAYAYGQIIEFQLEQYLEGKNFAEEIDRIFRIGHLTPNQWMIEATGKTISTVSLLNTLQKAINDTNFNE</sequence>